<evidence type="ECO:0000313" key="8">
    <source>
        <dbReference type="Ensembl" id="ENSGMOP00000010932.2"/>
    </source>
</evidence>
<evidence type="ECO:0000313" key="9">
    <source>
        <dbReference type="Proteomes" id="UP000694546"/>
    </source>
</evidence>
<sequence>MSPALMRVLRVVVLLSAVRGAPLATVTLPPVILEPVPLEPVAPAPPEPAAAEPVAPVPVPSEPVRVDSGADQNISIPINTEQQQQQQQQVSLDVDVMLTGELNPNHYPARRAAQVVLHHLNTRYGSPYWWGALRQVHKATAEALGDSGRKYSLEVTLQDQISGTKETCTAEVVFPGGPAGGPPQVTTSYEGKSEINTQAQEEALYNQYNTSQNLLSGHNLPDSYGHVAPGMEPFWHLGGVASSFVMLKESSENTLYNMAQVVSVTQLATENNQLRFNYDVLLHEMVSQEIIHWKLLASWSPQEGVKASQMELLPKCHHCEPPQEH</sequence>
<comment type="similarity">
    <text evidence="1 4">Belongs to the protease inhibitor I47 (latexin) family.</text>
</comment>
<dbReference type="InterPro" id="IPR049897">
    <property type="entry name" value="CYSTATIN_LXN"/>
</dbReference>
<keyword evidence="6" id="KW-0732">Signal</keyword>
<keyword evidence="2 4" id="KW-0646">Protease inhibitor</keyword>
<evidence type="ECO:0000256" key="6">
    <source>
        <dbReference type="SAM" id="SignalP"/>
    </source>
</evidence>
<dbReference type="Gene3D" id="3.10.450.10">
    <property type="match status" value="2"/>
</dbReference>
<dbReference type="Proteomes" id="UP000694546">
    <property type="component" value="Chromosome 16"/>
</dbReference>
<feature type="domain" description="Cystatin LXN-type" evidence="7">
    <location>
        <begin position="216"/>
        <end position="324"/>
    </location>
</feature>
<dbReference type="PROSITE" id="PS52033">
    <property type="entry name" value="CYSTATIN_LXN"/>
    <property type="match status" value="2"/>
</dbReference>
<reference evidence="8" key="2">
    <citation type="submission" date="2025-09" db="UniProtKB">
        <authorList>
            <consortium name="Ensembl"/>
        </authorList>
    </citation>
    <scope>IDENTIFICATION</scope>
</reference>
<dbReference type="PANTHER" id="PTHR28591:SF1">
    <property type="entry name" value="LATEXIN"/>
    <property type="match status" value="1"/>
</dbReference>
<keyword evidence="3" id="KW-0677">Repeat</keyword>
<keyword evidence="9" id="KW-1185">Reference proteome</keyword>
<dbReference type="Ensembl" id="ENSGMOT00000011230.2">
    <property type="protein sequence ID" value="ENSGMOP00000010932.2"/>
    <property type="gene ID" value="ENSGMOG00000010185.2"/>
</dbReference>
<evidence type="ECO:0000259" key="7">
    <source>
        <dbReference type="PROSITE" id="PS52033"/>
    </source>
</evidence>
<dbReference type="AlphaFoldDB" id="A0A8C4ZF08"/>
<proteinExistence type="inferred from homology"/>
<accession>A0A8C4ZF08</accession>
<evidence type="ECO:0000256" key="1">
    <source>
        <dbReference type="ARBA" id="ARBA00010083"/>
    </source>
</evidence>
<protein>
    <recommendedName>
        <fullName evidence="7">Cystatin LXN-type domain-containing protein</fullName>
    </recommendedName>
</protein>
<dbReference type="SUPFAM" id="SSF54403">
    <property type="entry name" value="Cystatin/monellin"/>
    <property type="match status" value="2"/>
</dbReference>
<dbReference type="Pfam" id="PF06907">
    <property type="entry name" value="LXN"/>
    <property type="match status" value="1"/>
</dbReference>
<dbReference type="InterPro" id="IPR046350">
    <property type="entry name" value="Cystatin_sf"/>
</dbReference>
<dbReference type="GO" id="GO:0005615">
    <property type="term" value="C:extracellular space"/>
    <property type="evidence" value="ECO:0007669"/>
    <property type="project" value="TreeGrafter"/>
</dbReference>
<evidence type="ECO:0000256" key="2">
    <source>
        <dbReference type="ARBA" id="ARBA00022690"/>
    </source>
</evidence>
<reference evidence="8" key="1">
    <citation type="submission" date="2025-08" db="UniProtKB">
        <authorList>
            <consortium name="Ensembl"/>
        </authorList>
    </citation>
    <scope>IDENTIFICATION</scope>
</reference>
<evidence type="ECO:0000256" key="4">
    <source>
        <dbReference type="PROSITE-ProRule" id="PRU01377"/>
    </source>
</evidence>
<feature type="chain" id="PRO_5045704324" description="Cystatin LXN-type domain-containing protein" evidence="6">
    <location>
        <begin position="21"/>
        <end position="325"/>
    </location>
</feature>
<feature type="region of interest" description="Disordered" evidence="5">
    <location>
        <begin position="43"/>
        <end position="64"/>
    </location>
</feature>
<evidence type="ECO:0000256" key="5">
    <source>
        <dbReference type="SAM" id="MobiDB-lite"/>
    </source>
</evidence>
<name>A0A8C4ZF08_GADMO</name>
<dbReference type="PANTHER" id="PTHR28591">
    <property type="entry name" value="LATEXIN"/>
    <property type="match status" value="1"/>
</dbReference>
<organism evidence="8 9">
    <name type="scientific">Gadus morhua</name>
    <name type="common">Atlantic cod</name>
    <dbReference type="NCBI Taxonomy" id="8049"/>
    <lineage>
        <taxon>Eukaryota</taxon>
        <taxon>Metazoa</taxon>
        <taxon>Chordata</taxon>
        <taxon>Craniata</taxon>
        <taxon>Vertebrata</taxon>
        <taxon>Euteleostomi</taxon>
        <taxon>Actinopterygii</taxon>
        <taxon>Neopterygii</taxon>
        <taxon>Teleostei</taxon>
        <taxon>Neoteleostei</taxon>
        <taxon>Acanthomorphata</taxon>
        <taxon>Zeiogadaria</taxon>
        <taxon>Gadariae</taxon>
        <taxon>Gadiformes</taxon>
        <taxon>Gadoidei</taxon>
        <taxon>Gadidae</taxon>
        <taxon>Gadus</taxon>
    </lineage>
</organism>
<feature type="domain" description="Cystatin LXN-type" evidence="7">
    <location>
        <begin position="98"/>
        <end position="197"/>
    </location>
</feature>
<dbReference type="InterPro" id="IPR009684">
    <property type="entry name" value="Latexin"/>
</dbReference>
<dbReference type="GO" id="GO:0008191">
    <property type="term" value="F:metalloendopeptidase inhibitor activity"/>
    <property type="evidence" value="ECO:0007669"/>
    <property type="project" value="UniProtKB-UniRule"/>
</dbReference>
<dbReference type="GeneTree" id="ENSGT00530000063813"/>
<dbReference type="OMA" id="MWQNSTE"/>
<evidence type="ECO:0000256" key="3">
    <source>
        <dbReference type="ARBA" id="ARBA00022737"/>
    </source>
</evidence>
<feature type="signal peptide" evidence="6">
    <location>
        <begin position="1"/>
        <end position="20"/>
    </location>
</feature>